<comment type="pathway">
    <text evidence="5">Cofactor biosynthesis; NAD(+) biosynthesis; nicotinamide D-ribonucleotide from 5-phospho-alpha-D-ribose 1-diphosphate and nicotinamide: step 1/1.</text>
</comment>
<protein>
    <recommendedName>
        <fullName evidence="7">Nicotinamide phosphoribosyltransferase</fullName>
        <ecNumber evidence="6">2.4.2.12</ecNumber>
    </recommendedName>
</protein>
<evidence type="ECO:0000256" key="7">
    <source>
        <dbReference type="ARBA" id="ARBA00035036"/>
    </source>
</evidence>
<dbReference type="InterPro" id="IPR041529">
    <property type="entry name" value="DUF5598"/>
</dbReference>
<organism evidence="11 12">
    <name type="scientific">Kolpuevirus sp. 'frurule'</name>
    <dbReference type="NCBI Taxonomy" id="3028514"/>
    <lineage>
        <taxon>Viruses</taxon>
        <taxon>Duplodnaviria</taxon>
        <taxon>Heunggongvirae</taxon>
        <taxon>Uroviricota</taxon>
        <taxon>Caudoviricetes</taxon>
        <taxon>Crassvirales</taxon>
        <taxon>Steigviridae</taxon>
        <taxon>Asinivirinae</taxon>
        <taxon>Kolpuevirus</taxon>
    </lineage>
</organism>
<evidence type="ECO:0000256" key="2">
    <source>
        <dbReference type="ARBA" id="ARBA00022642"/>
    </source>
</evidence>
<evidence type="ECO:0000256" key="1">
    <source>
        <dbReference type="ARBA" id="ARBA00010897"/>
    </source>
</evidence>
<evidence type="ECO:0000313" key="11">
    <source>
        <dbReference type="EMBL" id="WEY17589.1"/>
    </source>
</evidence>
<dbReference type="PANTHER" id="PTHR43816">
    <property type="entry name" value="NICOTINAMIDE PHOSPHORIBOSYLTRANSFERASE"/>
    <property type="match status" value="1"/>
</dbReference>
<dbReference type="Gene3D" id="3.20.20.70">
    <property type="entry name" value="Aldolase class I"/>
    <property type="match status" value="1"/>
</dbReference>
<evidence type="ECO:0000259" key="10">
    <source>
        <dbReference type="Pfam" id="PF18127"/>
    </source>
</evidence>
<evidence type="ECO:0000256" key="5">
    <source>
        <dbReference type="ARBA" id="ARBA00035007"/>
    </source>
</evidence>
<keyword evidence="2" id="KW-0662">Pyridine nucleotide biosynthesis</keyword>
<feature type="domain" description="Nicotinate/nicotinamide phosphoribosyltransferase" evidence="9">
    <location>
        <begin position="183"/>
        <end position="341"/>
    </location>
</feature>
<dbReference type="InterPro" id="IPR041525">
    <property type="entry name" value="N/Namide_PRibTrfase"/>
</dbReference>
<evidence type="ECO:0000259" key="9">
    <source>
        <dbReference type="Pfam" id="PF04095"/>
    </source>
</evidence>
<evidence type="ECO:0000313" key="12">
    <source>
        <dbReference type="Proteomes" id="UP001225300"/>
    </source>
</evidence>
<dbReference type="InterPro" id="IPR036068">
    <property type="entry name" value="Nicotinate_pribotase-like_C"/>
</dbReference>
<dbReference type="Pfam" id="PF04095">
    <property type="entry name" value="NAPRTase"/>
    <property type="match status" value="2"/>
</dbReference>
<dbReference type="InterPro" id="IPR013785">
    <property type="entry name" value="Aldolase_TIM"/>
</dbReference>
<dbReference type="GO" id="GO:0009435">
    <property type="term" value="P:NAD+ biosynthetic process"/>
    <property type="evidence" value="ECO:0007669"/>
    <property type="project" value="InterPro"/>
</dbReference>
<proteinExistence type="inferred from homology"/>
<dbReference type="PANTHER" id="PTHR43816:SF1">
    <property type="entry name" value="NICOTINAMIDE PHOSPHORIBOSYLTRANSFERASE"/>
    <property type="match status" value="1"/>
</dbReference>
<comment type="similarity">
    <text evidence="1">Belongs to the NAPRTase family.</text>
</comment>
<dbReference type="NCBIfam" id="NF006629">
    <property type="entry name" value="PRK09198.1"/>
    <property type="match status" value="1"/>
</dbReference>
<evidence type="ECO:0000256" key="4">
    <source>
        <dbReference type="ARBA" id="ARBA00022679"/>
    </source>
</evidence>
<dbReference type="EC" id="2.4.2.12" evidence="6"/>
<dbReference type="EMBL" id="OQ198718">
    <property type="protein sequence ID" value="WEY17589.1"/>
    <property type="molecule type" value="Genomic_DNA"/>
</dbReference>
<dbReference type="GO" id="GO:0047280">
    <property type="term" value="F:nicotinamide phosphoribosyltransferase activity"/>
    <property type="evidence" value="ECO:0007669"/>
    <property type="project" value="UniProtKB-EC"/>
</dbReference>
<dbReference type="Proteomes" id="UP001225300">
    <property type="component" value="Segment"/>
</dbReference>
<evidence type="ECO:0000256" key="8">
    <source>
        <dbReference type="ARBA" id="ARBA00047835"/>
    </source>
</evidence>
<dbReference type="SUPFAM" id="SSF51690">
    <property type="entry name" value="Nicotinate/Quinolinate PRTase C-terminal domain-like"/>
    <property type="match status" value="1"/>
</dbReference>
<feature type="domain" description="Nicotinamide phosphoribosyltransferase N-terminal" evidence="10">
    <location>
        <begin position="5"/>
        <end position="80"/>
    </location>
</feature>
<evidence type="ECO:0000256" key="6">
    <source>
        <dbReference type="ARBA" id="ARBA00035024"/>
    </source>
</evidence>
<dbReference type="InterPro" id="IPR016471">
    <property type="entry name" value="Nicotinamide_PRibTrfase"/>
</dbReference>
<keyword evidence="4" id="KW-0808">Transferase</keyword>
<name>A0AAF0DNP8_9CAUD</name>
<evidence type="ECO:0000256" key="3">
    <source>
        <dbReference type="ARBA" id="ARBA00022676"/>
    </source>
</evidence>
<comment type="catalytic activity">
    <reaction evidence="8">
        <text>beta-nicotinamide D-ribonucleotide + diphosphate = 5-phospho-alpha-D-ribose 1-diphosphate + nicotinamide + H(+)</text>
        <dbReference type="Rhea" id="RHEA:16149"/>
        <dbReference type="ChEBI" id="CHEBI:14649"/>
        <dbReference type="ChEBI" id="CHEBI:15378"/>
        <dbReference type="ChEBI" id="CHEBI:17154"/>
        <dbReference type="ChEBI" id="CHEBI:33019"/>
        <dbReference type="ChEBI" id="CHEBI:58017"/>
        <dbReference type="EC" id="2.4.2.12"/>
    </reaction>
    <physiologicalReaction direction="right-to-left" evidence="8">
        <dbReference type="Rhea" id="RHEA:16151"/>
    </physiologicalReaction>
</comment>
<feature type="domain" description="Nicotinate/nicotinamide phosphoribosyltransferase" evidence="9">
    <location>
        <begin position="415"/>
        <end position="531"/>
    </location>
</feature>
<reference evidence="11" key="1">
    <citation type="journal article" date="2023" name="bioRxiv">
        <title>Novel crAssphage isolates exhibit conserved gene order and purifying selection of the host specificity protein.</title>
        <authorList>
            <person name="Papudeshi B."/>
            <person name="Vega A.A."/>
            <person name="Souza C."/>
            <person name="Giles S.K."/>
            <person name="Mallawaarachchi V."/>
            <person name="Roach M.J."/>
            <person name="An M."/>
            <person name="Jacobson N."/>
            <person name="McNair K."/>
            <person name="Mora M.F."/>
            <person name="Pastrana K."/>
            <person name="Leigh C."/>
            <person name="Cram C."/>
            <person name="Plewa W.S."/>
            <person name="Grigson S.R."/>
            <person name="Bouras G."/>
            <person name="Decewicz P."/>
            <person name="Luque A."/>
            <person name="Droit L."/>
            <person name="Handley S.A."/>
            <person name="Segall A.M."/>
            <person name="Dinsdale E.A."/>
            <person name="Edwards R.A."/>
        </authorList>
    </citation>
    <scope>NUCLEOTIDE SEQUENCE</scope>
    <source>
        <strain evidence="11">Bc03</strain>
    </source>
</reference>
<sequence length="573" mass="65659">MREAILLTDGYKLDHRRQYPEGTEYVYSNWTPRSCHYMPDAEEGVVVFGIQYFIKEYLIKQFHLNFFDKPRDVAVAEFARRVNTFLGPNEVGTKHIEELWDLQYLPIRIKALPEGTLCPIKVPALTFINTHPDFFWLTNYFETLISTTLWLPMTSATSARLAKKELVRHAKKTGFSEEVNLNFLIHDFSMRGMAGVEAAIMSGMGHMTSFCGSETIPAIAALEEYYNADAEKELIAATIPATEHSVMCAGGKDDEFETFKRLITEVYPSGYVSIVSDTWDYWKVITDYLPRLKDEILARDGRVVIRPDSGDPVDIICGVEADVVHIPEEGFESVAEAESFYEEVILSKVREITPHGKCGPNSYSMVFEYNGTYTKITLKNIGWNRYDKQYYYIDMWEKAKFECETLDPTIYKGSYEILWDLFGGTVNDKGFKVLDSHIGIIYGDSIDLDKEKEIYRRLEEKKFAATNLVLGYGSFTYQFKSRDSLGFAMKATWCQINGDPYNIFKDPKTDGGVKKSLKGLIIVGLDEYGNYHAYDQVSKVLEKEGYLQTVFEDDKLLVDWTLEDIRRNINASI</sequence>
<dbReference type="Pfam" id="PF18127">
    <property type="entry name" value="NAMPT_N"/>
    <property type="match status" value="1"/>
</dbReference>
<keyword evidence="12" id="KW-1185">Reference proteome</keyword>
<keyword evidence="3" id="KW-0328">Glycosyltransferase</keyword>
<accession>A0AAF0DNP8</accession>